<dbReference type="SUPFAM" id="SSF53383">
    <property type="entry name" value="PLP-dependent transferases"/>
    <property type="match status" value="1"/>
</dbReference>
<dbReference type="OrthoDB" id="9762089at2"/>
<dbReference type="Proteomes" id="UP000245535">
    <property type="component" value="Unassembled WGS sequence"/>
</dbReference>
<evidence type="ECO:0000313" key="7">
    <source>
        <dbReference type="Proteomes" id="UP000245535"/>
    </source>
</evidence>
<name>A0A315Z5Z6_SEDFL</name>
<evidence type="ECO:0000256" key="2">
    <source>
        <dbReference type="ARBA" id="ARBA00022576"/>
    </source>
</evidence>
<evidence type="ECO:0000313" key="6">
    <source>
        <dbReference type="EMBL" id="PWJ39328.1"/>
    </source>
</evidence>
<dbReference type="EMBL" id="QGDO01000006">
    <property type="protein sequence ID" value="PWJ39328.1"/>
    <property type="molecule type" value="Genomic_DNA"/>
</dbReference>
<accession>A0A315Z5Z6</accession>
<dbReference type="FunFam" id="3.40.640.10:FF:000004">
    <property type="entry name" value="Acetylornithine aminotransferase"/>
    <property type="match status" value="1"/>
</dbReference>
<dbReference type="GO" id="GO:0042802">
    <property type="term" value="F:identical protein binding"/>
    <property type="evidence" value="ECO:0007669"/>
    <property type="project" value="TreeGrafter"/>
</dbReference>
<evidence type="ECO:0000256" key="3">
    <source>
        <dbReference type="ARBA" id="ARBA00022679"/>
    </source>
</evidence>
<keyword evidence="4 5" id="KW-0663">Pyridoxal phosphate</keyword>
<comment type="caution">
    <text evidence="6">The sequence shown here is derived from an EMBL/GenBank/DDBJ whole genome shotgun (WGS) entry which is preliminary data.</text>
</comment>
<comment type="cofactor">
    <cofactor evidence="1">
        <name>pyridoxal 5'-phosphate</name>
        <dbReference type="ChEBI" id="CHEBI:597326"/>
    </cofactor>
</comment>
<gene>
    <name evidence="6" type="ORF">BC781_106229</name>
</gene>
<dbReference type="CDD" id="cd00610">
    <property type="entry name" value="OAT_like"/>
    <property type="match status" value="1"/>
</dbReference>
<keyword evidence="7" id="KW-1185">Reference proteome</keyword>
<dbReference type="PANTHER" id="PTHR11986:SF79">
    <property type="entry name" value="ACETYLORNITHINE AMINOTRANSFERASE, MITOCHONDRIAL"/>
    <property type="match status" value="1"/>
</dbReference>
<dbReference type="GO" id="GO:0030170">
    <property type="term" value="F:pyridoxal phosphate binding"/>
    <property type="evidence" value="ECO:0007669"/>
    <property type="project" value="InterPro"/>
</dbReference>
<dbReference type="InterPro" id="IPR049704">
    <property type="entry name" value="Aminotrans_3_PPA_site"/>
</dbReference>
<dbReference type="InterPro" id="IPR015422">
    <property type="entry name" value="PyrdxlP-dep_Trfase_small"/>
</dbReference>
<dbReference type="RefSeq" id="WP_109621268.1">
    <property type="nucleotide sequence ID" value="NZ_QGDO01000006.1"/>
</dbReference>
<sequence length="381" mass="41872">MAKLFDVYPLFDIQPEKGNGVWIYDKNGEKYLDLYGGHAVISIGHSHPHYVGMLNEQLNKLVFYSNSIQNPLQSELASKLGELSGYKDWQLFLCNSGAEANENAFKLASFHNEKKTIISFTKGFHGRTSLSVATTDSAKIKAPVNQVHDTMMLPFNDEDALKEAFEQNSNICAVIVEGIQGIGGIHVPTESFMKKIREYCSLYNAVMIADEIQSGYGRSGKFFGHQWAGVEPDIITMAKGMGNGFPIGGVLISPKFEAWHGMLGTTFGGNHLACSAGIAVLDVLQKEFLLTNATTVGDWLMEELAKISGVKEVRGKGLMIGVEMDTEVASIRKDLLFDHHIFTGGASEKNTLRLLPPLNLTKEQGLKFLQAFKKVAEEAMA</sequence>
<evidence type="ECO:0000256" key="4">
    <source>
        <dbReference type="ARBA" id="ARBA00022898"/>
    </source>
</evidence>
<dbReference type="Gene3D" id="3.90.1150.10">
    <property type="entry name" value="Aspartate Aminotransferase, domain 1"/>
    <property type="match status" value="1"/>
</dbReference>
<protein>
    <submittedName>
        <fullName evidence="6">Acetylornithine aminotransferase</fullName>
    </submittedName>
</protein>
<evidence type="ECO:0000256" key="1">
    <source>
        <dbReference type="ARBA" id="ARBA00001933"/>
    </source>
</evidence>
<keyword evidence="3 6" id="KW-0808">Transferase</keyword>
<comment type="similarity">
    <text evidence="5">Belongs to the class-III pyridoxal-phosphate-dependent aminotransferase family.</text>
</comment>
<dbReference type="AlphaFoldDB" id="A0A315Z5Z6"/>
<dbReference type="PANTHER" id="PTHR11986">
    <property type="entry name" value="AMINOTRANSFERASE CLASS III"/>
    <property type="match status" value="1"/>
</dbReference>
<dbReference type="PIRSF" id="PIRSF000521">
    <property type="entry name" value="Transaminase_4ab_Lys_Orn"/>
    <property type="match status" value="1"/>
</dbReference>
<dbReference type="InterPro" id="IPR005814">
    <property type="entry name" value="Aminotrans_3"/>
</dbReference>
<keyword evidence="2 6" id="KW-0032">Aminotransferase</keyword>
<dbReference type="PROSITE" id="PS00600">
    <property type="entry name" value="AA_TRANSFER_CLASS_3"/>
    <property type="match status" value="1"/>
</dbReference>
<proteinExistence type="inferred from homology"/>
<dbReference type="Gene3D" id="3.40.640.10">
    <property type="entry name" value="Type I PLP-dependent aspartate aminotransferase-like (Major domain)"/>
    <property type="match status" value="1"/>
</dbReference>
<dbReference type="InterPro" id="IPR015421">
    <property type="entry name" value="PyrdxlP-dep_Trfase_major"/>
</dbReference>
<reference evidence="6 7" key="1">
    <citation type="submission" date="2018-03" db="EMBL/GenBank/DDBJ databases">
        <title>Genomic Encyclopedia of Archaeal and Bacterial Type Strains, Phase II (KMG-II): from individual species to whole genera.</title>
        <authorList>
            <person name="Goeker M."/>
        </authorList>
    </citation>
    <scope>NUCLEOTIDE SEQUENCE [LARGE SCALE GENOMIC DNA]</scope>
    <source>
        <strain evidence="6 7">DSM 28229</strain>
    </source>
</reference>
<dbReference type="InterPro" id="IPR015424">
    <property type="entry name" value="PyrdxlP-dep_Trfase"/>
</dbReference>
<dbReference type="GO" id="GO:0008483">
    <property type="term" value="F:transaminase activity"/>
    <property type="evidence" value="ECO:0007669"/>
    <property type="project" value="UniProtKB-KW"/>
</dbReference>
<organism evidence="6 7">
    <name type="scientific">Sediminitomix flava</name>
    <dbReference type="NCBI Taxonomy" id="379075"/>
    <lineage>
        <taxon>Bacteria</taxon>
        <taxon>Pseudomonadati</taxon>
        <taxon>Bacteroidota</taxon>
        <taxon>Cytophagia</taxon>
        <taxon>Cytophagales</taxon>
        <taxon>Flammeovirgaceae</taxon>
        <taxon>Sediminitomix</taxon>
    </lineage>
</organism>
<dbReference type="InterPro" id="IPR050103">
    <property type="entry name" value="Class-III_PLP-dep_AT"/>
</dbReference>
<evidence type="ECO:0000256" key="5">
    <source>
        <dbReference type="RuleBase" id="RU003560"/>
    </source>
</evidence>
<dbReference type="Pfam" id="PF00202">
    <property type="entry name" value="Aminotran_3"/>
    <property type="match status" value="1"/>
</dbReference>